<proteinExistence type="inferred from homology"/>
<dbReference type="EC" id="3.1.3.16" evidence="1"/>
<comment type="catalytic activity">
    <reaction evidence="1">
        <text>O-phospho-L-threonyl-[protein] + H2O = L-threonyl-[protein] + phosphate</text>
        <dbReference type="Rhea" id="RHEA:47004"/>
        <dbReference type="Rhea" id="RHEA-COMP:11060"/>
        <dbReference type="Rhea" id="RHEA-COMP:11605"/>
        <dbReference type="ChEBI" id="CHEBI:15377"/>
        <dbReference type="ChEBI" id="CHEBI:30013"/>
        <dbReference type="ChEBI" id="CHEBI:43474"/>
        <dbReference type="ChEBI" id="CHEBI:61977"/>
        <dbReference type="EC" id="3.1.3.16"/>
    </reaction>
</comment>
<dbReference type="CDD" id="cd00144">
    <property type="entry name" value="MPP_PPP_family"/>
    <property type="match status" value="1"/>
</dbReference>
<evidence type="ECO:0000313" key="4">
    <source>
        <dbReference type="EMBL" id="KAK8897309.1"/>
    </source>
</evidence>
<comment type="similarity">
    <text evidence="1">Belongs to the PPP phosphatase family.</text>
</comment>
<dbReference type="EMBL" id="JAPFFF010000002">
    <property type="protein sequence ID" value="KAK8897309.1"/>
    <property type="molecule type" value="Genomic_DNA"/>
</dbReference>
<dbReference type="InterPro" id="IPR004843">
    <property type="entry name" value="Calcineurin-like_PHP"/>
</dbReference>
<dbReference type="PANTHER" id="PTHR11668">
    <property type="entry name" value="SERINE/THREONINE PROTEIN PHOSPHATASE"/>
    <property type="match status" value="1"/>
</dbReference>
<dbReference type="PANTHER" id="PTHR11668:SF494">
    <property type="entry name" value="PROTEIN PHOSPHATASE, PUTATIVE-RELATED"/>
    <property type="match status" value="1"/>
</dbReference>
<dbReference type="InterPro" id="IPR006186">
    <property type="entry name" value="Ser/Thr-sp_prot-phosphatase"/>
</dbReference>
<keyword evidence="5" id="KW-1185">Reference proteome</keyword>
<keyword evidence="1" id="KW-0378">Hydrolase</keyword>
<reference evidence="4 5" key="1">
    <citation type="submission" date="2024-04" db="EMBL/GenBank/DDBJ databases">
        <title>Tritrichomonas musculus Genome.</title>
        <authorList>
            <person name="Alves-Ferreira E."/>
            <person name="Grigg M."/>
            <person name="Lorenzi H."/>
            <person name="Galac M."/>
        </authorList>
    </citation>
    <scope>NUCLEOTIDE SEQUENCE [LARGE SCALE GENOMIC DNA]</scope>
    <source>
        <strain evidence="4 5">EAF2021</strain>
    </source>
</reference>
<dbReference type="PROSITE" id="PS00125">
    <property type="entry name" value="SER_THR_PHOSPHATASE"/>
    <property type="match status" value="1"/>
</dbReference>
<accession>A0ABR2L1S0</accession>
<organism evidence="4 5">
    <name type="scientific">Tritrichomonas musculus</name>
    <dbReference type="NCBI Taxonomy" id="1915356"/>
    <lineage>
        <taxon>Eukaryota</taxon>
        <taxon>Metamonada</taxon>
        <taxon>Parabasalia</taxon>
        <taxon>Tritrichomonadida</taxon>
        <taxon>Tritrichomonadidae</taxon>
        <taxon>Tritrichomonas</taxon>
    </lineage>
</organism>
<dbReference type="PRINTS" id="PR00114">
    <property type="entry name" value="STPHPHTASE"/>
</dbReference>
<sequence length="551" mass="60981">MDAVEAVLNQYQPYIDKSPKGPDSNNESDTIFPRFDQQTILKICAETMPKIEKVGSFVTLVPPIVYVGDIHGNLTDLLHIFHIFGLPPQTKYLFLGDYVDRGSHSIEVITILMALFCKFPEHICLLRGNHEFSAVNKIYGFYEETLNSYGTEDVWSACNGVFGYMPFAAVVGNQIFCVHGGLSADLTNTNTIKEIDLPVGLYEETELISDLVWSDPVDEINLFEQNKRGCGVLYGPGAITNFLKNTKLKVVLRAHQCVPTGYSFNCNHMCITLFSSSNYCKQLQNKSGVILHNENRELCFYCLKSDSDVGVKPKTVMSIPVGQALGLKPCKPNKALPNANGPSQINKRKSINIPKVPISSAQGSLTPTTKLQAGRFCISSRESIPPDHPANLTIRTRANASSSFLSKRKGSESLAERNKMNRRSTIVTGFRPSLELKQTNNNNEVNKEKASALDPGVQNNNTNRKVSKSMSSEQLTFEDNNSNNNTNSNNNASIVINTPATTTNNNATNSKGNNNEEQKKQQTPTSKKNRHITSTIISMKRRSNTLVTNKT</sequence>
<feature type="compositionally biased region" description="Basic and acidic residues" evidence="2">
    <location>
        <begin position="409"/>
        <end position="419"/>
    </location>
</feature>
<dbReference type="Proteomes" id="UP001470230">
    <property type="component" value="Unassembled WGS sequence"/>
</dbReference>
<name>A0ABR2L1S0_9EUKA</name>
<evidence type="ECO:0000259" key="3">
    <source>
        <dbReference type="PROSITE" id="PS00125"/>
    </source>
</evidence>
<evidence type="ECO:0000256" key="2">
    <source>
        <dbReference type="SAM" id="MobiDB-lite"/>
    </source>
</evidence>
<feature type="region of interest" description="Disordered" evidence="2">
    <location>
        <begin position="401"/>
        <end position="551"/>
    </location>
</feature>
<dbReference type="SUPFAM" id="SSF56300">
    <property type="entry name" value="Metallo-dependent phosphatases"/>
    <property type="match status" value="1"/>
</dbReference>
<protein>
    <recommendedName>
        <fullName evidence="1">Serine/threonine-protein phosphatase</fullName>
        <ecNumber evidence="1">3.1.3.16</ecNumber>
    </recommendedName>
</protein>
<dbReference type="Gene3D" id="3.60.21.10">
    <property type="match status" value="1"/>
</dbReference>
<evidence type="ECO:0000256" key="1">
    <source>
        <dbReference type="RuleBase" id="RU004273"/>
    </source>
</evidence>
<feature type="compositionally biased region" description="Low complexity" evidence="2">
    <location>
        <begin position="480"/>
        <end position="513"/>
    </location>
</feature>
<dbReference type="InterPro" id="IPR050341">
    <property type="entry name" value="PP1_catalytic_subunit"/>
</dbReference>
<feature type="domain" description="Serine/threonine specific protein phosphatases" evidence="3">
    <location>
        <begin position="126"/>
        <end position="131"/>
    </location>
</feature>
<gene>
    <name evidence="4" type="ORF">M9Y10_015250</name>
</gene>
<evidence type="ECO:0000313" key="5">
    <source>
        <dbReference type="Proteomes" id="UP001470230"/>
    </source>
</evidence>
<feature type="compositionally biased region" description="Polar residues" evidence="2">
    <location>
        <begin position="457"/>
        <end position="479"/>
    </location>
</feature>
<dbReference type="Pfam" id="PF00149">
    <property type="entry name" value="Metallophos"/>
    <property type="match status" value="1"/>
</dbReference>
<comment type="caution">
    <text evidence="4">The sequence shown here is derived from an EMBL/GenBank/DDBJ whole genome shotgun (WGS) entry which is preliminary data.</text>
</comment>
<dbReference type="InterPro" id="IPR029052">
    <property type="entry name" value="Metallo-depent_PP-like"/>
</dbReference>
<dbReference type="SMART" id="SM00156">
    <property type="entry name" value="PP2Ac"/>
    <property type="match status" value="1"/>
</dbReference>
<feature type="compositionally biased region" description="Polar residues" evidence="2">
    <location>
        <begin position="521"/>
        <end position="537"/>
    </location>
</feature>